<reference evidence="1" key="1">
    <citation type="submission" date="2023-10" db="EMBL/GenBank/DDBJ databases">
        <authorList>
            <person name="Domelevo Entfellner J.-B."/>
        </authorList>
    </citation>
    <scope>NUCLEOTIDE SEQUENCE</scope>
</reference>
<dbReference type="AlphaFoldDB" id="A0AA86TPB6"/>
<dbReference type="Proteomes" id="UP001189624">
    <property type="component" value="Chromosome 9"/>
</dbReference>
<dbReference type="EMBL" id="OY731406">
    <property type="protein sequence ID" value="CAJ1974402.1"/>
    <property type="molecule type" value="Genomic_DNA"/>
</dbReference>
<sequence length="111" mass="12999">MQDELLDHMQRNLYSKSNDQIKINQFPNGENEKGIEEVLQSSRNCRKRMQNEKLRNQNGHNLLPEPDYKMDIYNITKQVAATDSFLRCKLSALVIYFRICHQQSEPNGAVD</sequence>
<evidence type="ECO:0000313" key="1">
    <source>
        <dbReference type="EMBL" id="CAJ1974402.1"/>
    </source>
</evidence>
<dbReference type="Gramene" id="rna-AYBTSS11_LOCUS26479">
    <property type="protein sequence ID" value="CAJ1974402.1"/>
    <property type="gene ID" value="gene-AYBTSS11_LOCUS26479"/>
</dbReference>
<evidence type="ECO:0000313" key="2">
    <source>
        <dbReference type="Proteomes" id="UP001189624"/>
    </source>
</evidence>
<gene>
    <name evidence="1" type="ORF">AYBTSS11_LOCUS26479</name>
</gene>
<name>A0AA86TPB6_9FABA</name>
<protein>
    <submittedName>
        <fullName evidence="1">Uncharacterized protein</fullName>
    </submittedName>
</protein>
<keyword evidence="2" id="KW-1185">Reference proteome</keyword>
<accession>A0AA86TPB6</accession>
<organism evidence="1 2">
    <name type="scientific">Sphenostylis stenocarpa</name>
    <dbReference type="NCBI Taxonomy" id="92480"/>
    <lineage>
        <taxon>Eukaryota</taxon>
        <taxon>Viridiplantae</taxon>
        <taxon>Streptophyta</taxon>
        <taxon>Embryophyta</taxon>
        <taxon>Tracheophyta</taxon>
        <taxon>Spermatophyta</taxon>
        <taxon>Magnoliopsida</taxon>
        <taxon>eudicotyledons</taxon>
        <taxon>Gunneridae</taxon>
        <taxon>Pentapetalae</taxon>
        <taxon>rosids</taxon>
        <taxon>fabids</taxon>
        <taxon>Fabales</taxon>
        <taxon>Fabaceae</taxon>
        <taxon>Papilionoideae</taxon>
        <taxon>50 kb inversion clade</taxon>
        <taxon>NPAAA clade</taxon>
        <taxon>indigoferoid/millettioid clade</taxon>
        <taxon>Phaseoleae</taxon>
        <taxon>Sphenostylis</taxon>
    </lineage>
</organism>
<proteinExistence type="predicted"/>